<keyword evidence="4" id="KW-1185">Reference proteome</keyword>
<evidence type="ECO:0000313" key="4">
    <source>
        <dbReference type="Proteomes" id="UP000520156"/>
    </source>
</evidence>
<dbReference type="Gene3D" id="1.10.10.10">
    <property type="entry name" value="Winged helix-like DNA-binding domain superfamily/Winged helix DNA-binding domain"/>
    <property type="match status" value="1"/>
</dbReference>
<comment type="similarity">
    <text evidence="1">Belongs to the ROK (NagC/XylR) family.</text>
</comment>
<dbReference type="GO" id="GO:0009384">
    <property type="term" value="F:N-acylmannosamine kinase activity"/>
    <property type="evidence" value="ECO:0007669"/>
    <property type="project" value="TreeGrafter"/>
</dbReference>
<evidence type="ECO:0000313" key="3">
    <source>
        <dbReference type="EMBL" id="MBC2652883.1"/>
    </source>
</evidence>
<dbReference type="SUPFAM" id="SSF53067">
    <property type="entry name" value="Actin-like ATPase domain"/>
    <property type="match status" value="1"/>
</dbReference>
<organism evidence="3 4">
    <name type="scientific">Novosphingobium aerophilum</name>
    <dbReference type="NCBI Taxonomy" id="2839843"/>
    <lineage>
        <taxon>Bacteria</taxon>
        <taxon>Pseudomonadati</taxon>
        <taxon>Pseudomonadota</taxon>
        <taxon>Alphaproteobacteria</taxon>
        <taxon>Sphingomonadales</taxon>
        <taxon>Sphingomonadaceae</taxon>
        <taxon>Novosphingobium</taxon>
    </lineage>
</organism>
<dbReference type="EMBL" id="JACLAU010000028">
    <property type="protein sequence ID" value="MBC2652883.1"/>
    <property type="molecule type" value="Genomic_DNA"/>
</dbReference>
<dbReference type="InterPro" id="IPR036388">
    <property type="entry name" value="WH-like_DNA-bd_sf"/>
</dbReference>
<proteinExistence type="inferred from homology"/>
<dbReference type="InterPro" id="IPR000835">
    <property type="entry name" value="HTH_MarR-typ"/>
</dbReference>
<dbReference type="AlphaFoldDB" id="A0A7X1F9G0"/>
<dbReference type="Proteomes" id="UP000520156">
    <property type="component" value="Unassembled WGS sequence"/>
</dbReference>
<dbReference type="InterPro" id="IPR036390">
    <property type="entry name" value="WH_DNA-bd_sf"/>
</dbReference>
<sequence>MAGTMTFAETRQQPSESEARILGVVLRSNGATQPEIARATGLSQQTVSRLVNDLLASGALVQGGKRSSGRRGQPTVELAIAPPFAYSLGIALMTDAMSIALMDFSGRVVGHEYFTMPVMSRKAVFARIDEVRERLLAATPLARERLVGAGIGILGPCLDGKARFNPPRALDEFAMVPIDELFAERLGLPCWAESDGNAAAVGESFLGAGRSFANFVYIYVAAGLGGGIIINNRLLRGSHGNSGEIGRMLPWRNFQIPTLETLLDSLRKAGVELDGLSTMLARFDPEWPGVDEWISRSRDQFSLIASGIAALVDPEAIVFGGRIPPELAAKLLPAIELFDDARREMPRPLPRIIASQTGFDACAVGAAMLPLEQTYYATML</sequence>
<name>A0A7X1F9G0_9SPHN</name>
<dbReference type="SUPFAM" id="SSF46785">
    <property type="entry name" value="Winged helix' DNA-binding domain"/>
    <property type="match status" value="1"/>
</dbReference>
<dbReference type="Pfam" id="PF00480">
    <property type="entry name" value="ROK"/>
    <property type="match status" value="1"/>
</dbReference>
<dbReference type="GO" id="GO:0003700">
    <property type="term" value="F:DNA-binding transcription factor activity"/>
    <property type="evidence" value="ECO:0007669"/>
    <property type="project" value="InterPro"/>
</dbReference>
<dbReference type="InterPro" id="IPR043129">
    <property type="entry name" value="ATPase_NBD"/>
</dbReference>
<evidence type="ECO:0000256" key="1">
    <source>
        <dbReference type="ARBA" id="ARBA00006479"/>
    </source>
</evidence>
<dbReference type="RefSeq" id="WP_185684269.1">
    <property type="nucleotide sequence ID" value="NZ_JACLAU010000028.1"/>
</dbReference>
<dbReference type="InterPro" id="IPR049874">
    <property type="entry name" value="ROK_cs"/>
</dbReference>
<reference evidence="3 4" key="1">
    <citation type="submission" date="2020-08" db="EMBL/GenBank/DDBJ databases">
        <title>The genome sequence of Novosphingobium flavum 4Y4.</title>
        <authorList>
            <person name="Liu Y."/>
        </authorList>
    </citation>
    <scope>NUCLEOTIDE SEQUENCE [LARGE SCALE GENOMIC DNA]</scope>
    <source>
        <strain evidence="3 4">4Y4</strain>
    </source>
</reference>
<comment type="caution">
    <text evidence="3">The sequence shown here is derived from an EMBL/GenBank/DDBJ whole genome shotgun (WGS) entry which is preliminary data.</text>
</comment>
<gene>
    <name evidence="3" type="ORF">H7F49_14390</name>
</gene>
<dbReference type="GO" id="GO:0019262">
    <property type="term" value="P:N-acetylneuraminate catabolic process"/>
    <property type="evidence" value="ECO:0007669"/>
    <property type="project" value="TreeGrafter"/>
</dbReference>
<dbReference type="Pfam" id="PF12802">
    <property type="entry name" value="MarR_2"/>
    <property type="match status" value="1"/>
</dbReference>
<dbReference type="InterPro" id="IPR000600">
    <property type="entry name" value="ROK"/>
</dbReference>
<protein>
    <submittedName>
        <fullName evidence="3">ROK family transcriptional regulator</fullName>
    </submittedName>
</protein>
<dbReference type="PROSITE" id="PS01125">
    <property type="entry name" value="ROK"/>
    <property type="match status" value="1"/>
</dbReference>
<evidence type="ECO:0000259" key="2">
    <source>
        <dbReference type="Pfam" id="PF12802"/>
    </source>
</evidence>
<dbReference type="PANTHER" id="PTHR18964:SF169">
    <property type="entry name" value="N-ACETYLMANNOSAMINE KINASE"/>
    <property type="match status" value="1"/>
</dbReference>
<dbReference type="PANTHER" id="PTHR18964">
    <property type="entry name" value="ROK (REPRESSOR, ORF, KINASE) FAMILY"/>
    <property type="match status" value="1"/>
</dbReference>
<accession>A0A7X1F9G0</accession>
<feature type="domain" description="HTH marR-type" evidence="2">
    <location>
        <begin position="17"/>
        <end position="70"/>
    </location>
</feature>
<dbReference type="Gene3D" id="3.30.420.40">
    <property type="match status" value="2"/>
</dbReference>